<keyword evidence="1" id="KW-0732">Signal</keyword>
<evidence type="ECO:0008006" key="4">
    <source>
        <dbReference type="Google" id="ProtNLM"/>
    </source>
</evidence>
<feature type="signal peptide" evidence="1">
    <location>
        <begin position="1"/>
        <end position="22"/>
    </location>
</feature>
<dbReference type="EMBL" id="CP094669">
    <property type="protein sequence ID" value="UOG77045.1"/>
    <property type="molecule type" value="Genomic_DNA"/>
</dbReference>
<evidence type="ECO:0000256" key="1">
    <source>
        <dbReference type="SAM" id="SignalP"/>
    </source>
</evidence>
<reference evidence="2 3" key="1">
    <citation type="submission" date="2022-03" db="EMBL/GenBank/DDBJ databases">
        <title>Hymenobactersp. isolated from the air.</title>
        <authorList>
            <person name="Won M."/>
            <person name="Kwon S.-W."/>
        </authorList>
    </citation>
    <scope>NUCLEOTIDE SEQUENCE [LARGE SCALE GENOMIC DNA]</scope>
    <source>
        <strain evidence="2 3">KACC 21982</strain>
    </source>
</reference>
<proteinExistence type="predicted"/>
<evidence type="ECO:0000313" key="3">
    <source>
        <dbReference type="Proteomes" id="UP000831113"/>
    </source>
</evidence>
<dbReference type="Proteomes" id="UP000831113">
    <property type="component" value="Chromosome"/>
</dbReference>
<dbReference type="RefSeq" id="WP_243802479.1">
    <property type="nucleotide sequence ID" value="NZ_CP094669.1"/>
</dbReference>
<organism evidence="2 3">
    <name type="scientific">Hymenobacter tibetensis</name>
    <dbReference type="NCBI Taxonomy" id="497967"/>
    <lineage>
        <taxon>Bacteria</taxon>
        <taxon>Pseudomonadati</taxon>
        <taxon>Bacteroidota</taxon>
        <taxon>Cytophagia</taxon>
        <taxon>Cytophagales</taxon>
        <taxon>Hymenobacteraceae</taxon>
        <taxon>Hymenobacter</taxon>
    </lineage>
</organism>
<feature type="chain" id="PRO_5045935801" description="OmpH family outer membrane protein" evidence="1">
    <location>
        <begin position="23"/>
        <end position="120"/>
    </location>
</feature>
<name>A0ABY4D3N7_9BACT</name>
<accession>A0ABY4D3N7</accession>
<evidence type="ECO:0000313" key="2">
    <source>
        <dbReference type="EMBL" id="UOG77045.1"/>
    </source>
</evidence>
<gene>
    <name evidence="2" type="ORF">MTX78_10675</name>
</gene>
<sequence length="120" mass="13517">MKNIFTPLVFALIVGSVQLAEAGSGDQNRTTDRATQMTKQLAQKTQLSEGQYVKVRQLNVRMLNEVQETKARLASDPAALDQKLAEMQAHYEWDLATILWPRQMAVYTQSKADLMAFSAR</sequence>
<keyword evidence="3" id="KW-1185">Reference proteome</keyword>
<protein>
    <recommendedName>
        <fullName evidence="4">OmpH family outer membrane protein</fullName>
    </recommendedName>
</protein>